<dbReference type="Pfam" id="PF05559">
    <property type="entry name" value="DUF763"/>
    <property type="match status" value="1"/>
</dbReference>
<evidence type="ECO:0000313" key="1">
    <source>
        <dbReference type="EMBL" id="GAA4309317.1"/>
    </source>
</evidence>
<dbReference type="EMBL" id="BAABFT010000001">
    <property type="protein sequence ID" value="GAA4309317.1"/>
    <property type="molecule type" value="Genomic_DNA"/>
</dbReference>
<reference evidence="2" key="1">
    <citation type="journal article" date="2019" name="Int. J. Syst. Evol. Microbiol.">
        <title>The Global Catalogue of Microorganisms (GCM) 10K type strain sequencing project: providing services to taxonomists for standard genome sequencing and annotation.</title>
        <authorList>
            <consortium name="The Broad Institute Genomics Platform"/>
            <consortium name="The Broad Institute Genome Sequencing Center for Infectious Disease"/>
            <person name="Wu L."/>
            <person name="Ma J."/>
        </authorList>
    </citation>
    <scope>NUCLEOTIDE SEQUENCE [LARGE SCALE GENOMIC DNA]</scope>
    <source>
        <strain evidence="2">JCM 17705</strain>
    </source>
</reference>
<dbReference type="Proteomes" id="UP001500582">
    <property type="component" value="Unassembled WGS sequence"/>
</dbReference>
<accession>A0ABP8FRA1</accession>
<evidence type="ECO:0000313" key="2">
    <source>
        <dbReference type="Proteomes" id="UP001500582"/>
    </source>
</evidence>
<gene>
    <name evidence="1" type="ORF">GCM10023149_03550</name>
</gene>
<dbReference type="PANTHER" id="PTHR38597">
    <property type="entry name" value="BLL3834 PROTEIN"/>
    <property type="match status" value="1"/>
</dbReference>
<comment type="caution">
    <text evidence="1">The sequence shown here is derived from an EMBL/GenBank/DDBJ whole genome shotgun (WGS) entry which is preliminary data.</text>
</comment>
<name>A0ABP8FRA1_9SPHI</name>
<dbReference type="InterPro" id="IPR008482">
    <property type="entry name" value="DUF763"/>
</dbReference>
<keyword evidence="2" id="KW-1185">Reference proteome</keyword>
<protein>
    <submittedName>
        <fullName evidence="1">DUF763 domain-containing protein</fullName>
    </submittedName>
</protein>
<proteinExistence type="predicted"/>
<sequence length="418" mass="46621">MKHLIFAAHLIITKFVSMKRSGNADLPLHYGYVPTWLAERMAKLGLAIVENIIADYGTEDVLRRLSDPFWFQSLGAVMGMDWHSSGITTSVMGALKRAVNPHSKELGIYICGGKGKQSTQTPAELLKVCETTGLNGEHLVRCSKLSAKVDNTAVQDGFQLYTHNFILSNTGQWTVIQQGMSANSKTARRYHWHSEALNSFVNDPHTSIYGQNSGYILNMADKQAEGSRNGVMAIAAEKPEQMLREISHLVMPDHHDVRARDVDMKRLGAVLWLAHEKQPKDFEDLLLLQGLGPRTLQSLALVSEVIHGTPSRFKDPARFSFAHGGKDGHPFPVPTKVYDETIGVLQKAVYRSKLGNNDKNEAIKKLSQIAERAERDFTPVETNFEKVIEKERADSCKYGGRTVFGKAQPPVQQQLKLF</sequence>
<organism evidence="1 2">
    <name type="scientific">Mucilaginibacter gynuensis</name>
    <dbReference type="NCBI Taxonomy" id="1302236"/>
    <lineage>
        <taxon>Bacteria</taxon>
        <taxon>Pseudomonadati</taxon>
        <taxon>Bacteroidota</taxon>
        <taxon>Sphingobacteriia</taxon>
        <taxon>Sphingobacteriales</taxon>
        <taxon>Sphingobacteriaceae</taxon>
        <taxon>Mucilaginibacter</taxon>
    </lineage>
</organism>
<dbReference type="PANTHER" id="PTHR38597:SF1">
    <property type="entry name" value="BLL3834 PROTEIN"/>
    <property type="match status" value="1"/>
</dbReference>